<dbReference type="Pfam" id="PF07690">
    <property type="entry name" value="MFS_1"/>
    <property type="match status" value="1"/>
</dbReference>
<comment type="subcellular location">
    <subcellularLocation>
        <location evidence="1">Cell membrane</location>
        <topology evidence="1">Multi-pass membrane protein</topology>
    </subcellularLocation>
</comment>
<dbReference type="Gene3D" id="1.20.1720.10">
    <property type="entry name" value="Multidrug resistance protein D"/>
    <property type="match status" value="1"/>
</dbReference>
<name>A0A235F983_9BACL</name>
<keyword evidence="3" id="KW-1003">Cell membrane</keyword>
<evidence type="ECO:0000313" key="9">
    <source>
        <dbReference type="EMBL" id="OYD57265.1"/>
    </source>
</evidence>
<evidence type="ECO:0000256" key="5">
    <source>
        <dbReference type="ARBA" id="ARBA00022989"/>
    </source>
</evidence>
<evidence type="ECO:0000256" key="2">
    <source>
        <dbReference type="ARBA" id="ARBA00022448"/>
    </source>
</evidence>
<dbReference type="GO" id="GO:0022857">
    <property type="term" value="F:transmembrane transporter activity"/>
    <property type="evidence" value="ECO:0007669"/>
    <property type="project" value="InterPro"/>
</dbReference>
<accession>A0A235F983</accession>
<keyword evidence="10" id="KW-1185">Reference proteome</keyword>
<dbReference type="SUPFAM" id="SSF103473">
    <property type="entry name" value="MFS general substrate transporter"/>
    <property type="match status" value="1"/>
</dbReference>
<feature type="transmembrane region" description="Helical" evidence="7">
    <location>
        <begin position="266"/>
        <end position="290"/>
    </location>
</feature>
<evidence type="ECO:0000256" key="1">
    <source>
        <dbReference type="ARBA" id="ARBA00004651"/>
    </source>
</evidence>
<feature type="transmembrane region" description="Helical" evidence="7">
    <location>
        <begin position="471"/>
        <end position="490"/>
    </location>
</feature>
<dbReference type="OrthoDB" id="9807274at2"/>
<feature type="transmembrane region" description="Helical" evidence="7">
    <location>
        <begin position="387"/>
        <end position="414"/>
    </location>
</feature>
<feature type="transmembrane region" description="Helical" evidence="7">
    <location>
        <begin position="45"/>
        <end position="62"/>
    </location>
</feature>
<protein>
    <submittedName>
        <fullName evidence="9">MFS transporter</fullName>
    </submittedName>
</protein>
<feature type="transmembrane region" description="Helical" evidence="7">
    <location>
        <begin position="354"/>
        <end position="375"/>
    </location>
</feature>
<evidence type="ECO:0000313" key="10">
    <source>
        <dbReference type="Proteomes" id="UP000215059"/>
    </source>
</evidence>
<dbReference type="EMBL" id="NOII01000003">
    <property type="protein sequence ID" value="OYD57265.1"/>
    <property type="molecule type" value="Genomic_DNA"/>
</dbReference>
<dbReference type="AlphaFoldDB" id="A0A235F983"/>
<evidence type="ECO:0000256" key="3">
    <source>
        <dbReference type="ARBA" id="ARBA00022475"/>
    </source>
</evidence>
<organism evidence="9 10">
    <name type="scientific">Fictibacillus aquaticus</name>
    <dbReference type="NCBI Taxonomy" id="2021314"/>
    <lineage>
        <taxon>Bacteria</taxon>
        <taxon>Bacillati</taxon>
        <taxon>Bacillota</taxon>
        <taxon>Bacilli</taxon>
        <taxon>Bacillales</taxon>
        <taxon>Fictibacillaceae</taxon>
        <taxon>Fictibacillus</taxon>
    </lineage>
</organism>
<comment type="caution">
    <text evidence="9">The sequence shown here is derived from an EMBL/GenBank/DDBJ whole genome shotgun (WGS) entry which is preliminary data.</text>
</comment>
<feature type="transmembrane region" description="Helical" evidence="7">
    <location>
        <begin position="227"/>
        <end position="246"/>
    </location>
</feature>
<feature type="domain" description="Major facilitator superfamily (MFS) profile" evidence="8">
    <location>
        <begin position="9"/>
        <end position="494"/>
    </location>
</feature>
<reference evidence="9 10" key="1">
    <citation type="submission" date="2017-07" db="EMBL/GenBank/DDBJ databases">
        <title>Fictibacillus sp. nov. GDSW-R2A3 Genome sequencing and assembly.</title>
        <authorList>
            <person name="Mayilraj S."/>
        </authorList>
    </citation>
    <scope>NUCLEOTIDE SEQUENCE [LARGE SCALE GENOMIC DNA]</scope>
    <source>
        <strain evidence="9 10">GDSW-R2A3</strain>
    </source>
</reference>
<gene>
    <name evidence="9" type="ORF">CGZ90_11285</name>
</gene>
<keyword evidence="5 7" id="KW-1133">Transmembrane helix</keyword>
<keyword evidence="4 7" id="KW-0812">Transmembrane</keyword>
<dbReference type="FunFam" id="1.20.1720.10:FF:000004">
    <property type="entry name" value="EmrB/QacA family drug resistance transporter"/>
    <property type="match status" value="1"/>
</dbReference>
<sequence length="517" mass="55915">MQDKRMRYVVLAMALGLFMSSLDNTIVSASINQVIKDIGGFEQMSWIFTAYMLAATSTMLVFGKMSDLFGRKKFYMIGIGLFLIGSALCGTAQTIDQLIFYRVIQGIGSGAIFPISFTIIYSVSTDPKQAAKMSGVFAGIFGISSVLGPQIGTWISEASWLGWRWCFYVNLPFGILSMITLFFSLKESKSEKKPKVDYAGTLLLIMSTVMLLLGLEWGGKDYAWNSVQIIGLFAGAAVSIALFLWVESRAEEPVLPLTIFKDKMVFGTSAVVFCQGAIMFSAITYLPILSVAVIGNENSNSVLTPMMFPIMVGAILGGFLCTKLKFRSIMAVSMATGIVVAYLLGSITHNTAKWEVTTIMVVLGLVVLGPLMSVSQNAVAQSVDARYMGIASSVVGFWRSIGGVMGAAITATIVNNHLKDKMSEFAAASGLPAGQAEKMAKPEILMQDNIQLPPQVVSFMRDAVESALHNGFYVGLVACAIGFAISLTVGNTKYVFLKKNGPEGLEKKEEERELVTN</sequence>
<feature type="transmembrane region" description="Helical" evidence="7">
    <location>
        <begin position="135"/>
        <end position="156"/>
    </location>
</feature>
<dbReference type="GO" id="GO:0005886">
    <property type="term" value="C:plasma membrane"/>
    <property type="evidence" value="ECO:0007669"/>
    <property type="project" value="UniProtKB-SubCell"/>
</dbReference>
<evidence type="ECO:0000256" key="4">
    <source>
        <dbReference type="ARBA" id="ARBA00022692"/>
    </source>
</evidence>
<proteinExistence type="predicted"/>
<evidence type="ECO:0000256" key="6">
    <source>
        <dbReference type="ARBA" id="ARBA00023136"/>
    </source>
</evidence>
<evidence type="ECO:0000256" key="7">
    <source>
        <dbReference type="SAM" id="Phobius"/>
    </source>
</evidence>
<evidence type="ECO:0000259" key="8">
    <source>
        <dbReference type="PROSITE" id="PS50850"/>
    </source>
</evidence>
<keyword evidence="6 7" id="KW-0472">Membrane</keyword>
<feature type="transmembrane region" description="Helical" evidence="7">
    <location>
        <begin position="74"/>
        <end position="93"/>
    </location>
</feature>
<feature type="transmembrane region" description="Helical" evidence="7">
    <location>
        <begin position="329"/>
        <end position="348"/>
    </location>
</feature>
<feature type="transmembrane region" description="Helical" evidence="7">
    <location>
        <begin position="162"/>
        <end position="184"/>
    </location>
</feature>
<dbReference type="PROSITE" id="PS50850">
    <property type="entry name" value="MFS"/>
    <property type="match status" value="1"/>
</dbReference>
<dbReference type="Proteomes" id="UP000215059">
    <property type="component" value="Unassembled WGS sequence"/>
</dbReference>
<keyword evidence="2" id="KW-0813">Transport</keyword>
<dbReference type="InterPro" id="IPR036259">
    <property type="entry name" value="MFS_trans_sf"/>
</dbReference>
<dbReference type="PANTHER" id="PTHR23501:SF170">
    <property type="entry name" value="MULTIDRUG RESISTANCE PROTEIN 3"/>
    <property type="match status" value="1"/>
</dbReference>
<dbReference type="InterPro" id="IPR020846">
    <property type="entry name" value="MFS_dom"/>
</dbReference>
<dbReference type="InterPro" id="IPR011701">
    <property type="entry name" value="MFS"/>
</dbReference>
<dbReference type="Gene3D" id="1.20.1250.20">
    <property type="entry name" value="MFS general substrate transporter like domains"/>
    <property type="match status" value="1"/>
</dbReference>
<feature type="transmembrane region" description="Helical" evidence="7">
    <location>
        <begin position="196"/>
        <end position="215"/>
    </location>
</feature>
<dbReference type="RefSeq" id="WP_094252613.1">
    <property type="nucleotide sequence ID" value="NZ_JBHLXL010000001.1"/>
</dbReference>
<dbReference type="PANTHER" id="PTHR23501">
    <property type="entry name" value="MAJOR FACILITATOR SUPERFAMILY"/>
    <property type="match status" value="1"/>
</dbReference>
<feature type="transmembrane region" description="Helical" evidence="7">
    <location>
        <begin position="302"/>
        <end position="322"/>
    </location>
</feature>
<feature type="transmembrane region" description="Helical" evidence="7">
    <location>
        <begin position="99"/>
        <end position="123"/>
    </location>
</feature>